<keyword evidence="3" id="KW-0276">Fatty acid metabolism</keyword>
<evidence type="ECO:0000256" key="5">
    <source>
        <dbReference type="ARBA" id="ARBA00023239"/>
    </source>
</evidence>
<dbReference type="PANTHER" id="PTHR11941:SF169">
    <property type="entry name" value="(7AS)-7A-METHYL-1,5-DIOXO-2,3,5,6,7,7A-HEXAHYDRO-1H-INDENE-CARBOXYL-COA HYDROLASE"/>
    <property type="match status" value="1"/>
</dbReference>
<gene>
    <name evidence="10" type="ORF">SAMN05661109_02087</name>
</gene>
<evidence type="ECO:0000256" key="8">
    <source>
        <dbReference type="RuleBase" id="RU003707"/>
    </source>
</evidence>
<keyword evidence="11" id="KW-1185">Reference proteome</keyword>
<accession>A0A1H9V617</accession>
<organism evidence="10 11">
    <name type="scientific">Corynebacterium cystitidis DSM 20524</name>
    <dbReference type="NCBI Taxonomy" id="1121357"/>
    <lineage>
        <taxon>Bacteria</taxon>
        <taxon>Bacillati</taxon>
        <taxon>Actinomycetota</taxon>
        <taxon>Actinomycetes</taxon>
        <taxon>Mycobacteriales</taxon>
        <taxon>Corynebacteriaceae</taxon>
        <taxon>Corynebacterium</taxon>
    </lineage>
</organism>
<dbReference type="PROSITE" id="PS00166">
    <property type="entry name" value="ENOYL_COA_HYDRATASE"/>
    <property type="match status" value="1"/>
</dbReference>
<evidence type="ECO:0000256" key="1">
    <source>
        <dbReference type="ARBA" id="ARBA00002994"/>
    </source>
</evidence>
<keyword evidence="4" id="KW-0443">Lipid metabolism</keyword>
<comment type="function">
    <text evidence="1">Could possibly oxidize fatty acids using specific components.</text>
</comment>
<dbReference type="Gene3D" id="3.90.226.10">
    <property type="entry name" value="2-enoyl-CoA Hydratase, Chain A, domain 1"/>
    <property type="match status" value="1"/>
</dbReference>
<sequence length="251" mass="27404">MTKLVEITRDDDAGWIWRVIMRRADKRNALNVEMCQLLTGAVERCVANGARVIVIAAEGPVFSAGADLNEPDFAGELYPELEKLFTHIQRLPVPVIAFIEGPAIGAGMLLAMACDLRVAGQRQEIYFSLPVAKMAIGVDAASIRTLEQLIGGSRARQMLLGAAPLDVSQAHECRFIVDKRGDEALAELAGNVAQLAPLTLRNVKMEFAHACARPFSNAERDKAREAAWNSADRGEVATAKLERRPPTFRGR</sequence>
<dbReference type="InterPro" id="IPR018376">
    <property type="entry name" value="Enoyl-CoA_hyd/isom_CS"/>
</dbReference>
<protein>
    <submittedName>
        <fullName evidence="10">Enoyl-CoA hydratase</fullName>
    </submittedName>
</protein>
<dbReference type="RefSeq" id="WP_092259912.1">
    <property type="nucleotide sequence ID" value="NZ_CP047199.1"/>
</dbReference>
<evidence type="ECO:0000256" key="6">
    <source>
        <dbReference type="ARBA" id="ARBA00023709"/>
    </source>
</evidence>
<dbReference type="GO" id="GO:0004300">
    <property type="term" value="F:enoyl-CoA hydratase activity"/>
    <property type="evidence" value="ECO:0007669"/>
    <property type="project" value="UniProtKB-EC"/>
</dbReference>
<comment type="catalytic activity">
    <reaction evidence="7">
        <text>a 4-saturated-(3S)-3-hydroxyacyl-CoA = a (3E)-enoyl-CoA + H2O</text>
        <dbReference type="Rhea" id="RHEA:20724"/>
        <dbReference type="ChEBI" id="CHEBI:15377"/>
        <dbReference type="ChEBI" id="CHEBI:58521"/>
        <dbReference type="ChEBI" id="CHEBI:137480"/>
        <dbReference type="EC" id="4.2.1.17"/>
    </reaction>
</comment>
<comment type="catalytic activity">
    <reaction evidence="6">
        <text>a (3S)-3-hydroxyacyl-CoA = a (2E)-enoyl-CoA + H2O</text>
        <dbReference type="Rhea" id="RHEA:16105"/>
        <dbReference type="ChEBI" id="CHEBI:15377"/>
        <dbReference type="ChEBI" id="CHEBI:57318"/>
        <dbReference type="ChEBI" id="CHEBI:58856"/>
        <dbReference type="EC" id="4.2.1.17"/>
    </reaction>
</comment>
<evidence type="ECO:0000313" key="10">
    <source>
        <dbReference type="EMBL" id="SES17122.1"/>
    </source>
</evidence>
<dbReference type="Proteomes" id="UP000198929">
    <property type="component" value="Unassembled WGS sequence"/>
</dbReference>
<proteinExistence type="inferred from homology"/>
<dbReference type="GO" id="GO:0006635">
    <property type="term" value="P:fatty acid beta-oxidation"/>
    <property type="evidence" value="ECO:0007669"/>
    <property type="project" value="TreeGrafter"/>
</dbReference>
<comment type="similarity">
    <text evidence="2 8">Belongs to the enoyl-CoA hydratase/isomerase family.</text>
</comment>
<dbReference type="AlphaFoldDB" id="A0A1H9V617"/>
<evidence type="ECO:0000256" key="4">
    <source>
        <dbReference type="ARBA" id="ARBA00023098"/>
    </source>
</evidence>
<evidence type="ECO:0000256" key="7">
    <source>
        <dbReference type="ARBA" id="ARBA00023717"/>
    </source>
</evidence>
<dbReference type="CDD" id="cd06558">
    <property type="entry name" value="crotonase-like"/>
    <property type="match status" value="1"/>
</dbReference>
<reference evidence="11" key="1">
    <citation type="submission" date="2016-10" db="EMBL/GenBank/DDBJ databases">
        <authorList>
            <person name="Varghese N."/>
            <person name="Submissions S."/>
        </authorList>
    </citation>
    <scope>NUCLEOTIDE SEQUENCE [LARGE SCALE GENOMIC DNA]</scope>
    <source>
        <strain evidence="11">DSM 20524</strain>
    </source>
</reference>
<dbReference type="PANTHER" id="PTHR11941">
    <property type="entry name" value="ENOYL-COA HYDRATASE-RELATED"/>
    <property type="match status" value="1"/>
</dbReference>
<name>A0A1H9V617_9CORY</name>
<evidence type="ECO:0000256" key="3">
    <source>
        <dbReference type="ARBA" id="ARBA00022832"/>
    </source>
</evidence>
<feature type="region of interest" description="Disordered" evidence="9">
    <location>
        <begin position="222"/>
        <end position="251"/>
    </location>
</feature>
<dbReference type="EMBL" id="FOGQ01000010">
    <property type="protein sequence ID" value="SES17122.1"/>
    <property type="molecule type" value="Genomic_DNA"/>
</dbReference>
<dbReference type="InterPro" id="IPR001753">
    <property type="entry name" value="Enoyl-CoA_hydra/iso"/>
</dbReference>
<dbReference type="STRING" id="1121357.SAMN05661109_02087"/>
<evidence type="ECO:0000313" key="11">
    <source>
        <dbReference type="Proteomes" id="UP000198929"/>
    </source>
</evidence>
<evidence type="ECO:0000256" key="9">
    <source>
        <dbReference type="SAM" id="MobiDB-lite"/>
    </source>
</evidence>
<feature type="compositionally biased region" description="Basic and acidic residues" evidence="9">
    <location>
        <begin position="232"/>
        <end position="245"/>
    </location>
</feature>
<dbReference type="SUPFAM" id="SSF52096">
    <property type="entry name" value="ClpP/crotonase"/>
    <property type="match status" value="1"/>
</dbReference>
<dbReference type="InterPro" id="IPR029045">
    <property type="entry name" value="ClpP/crotonase-like_dom_sf"/>
</dbReference>
<evidence type="ECO:0000256" key="2">
    <source>
        <dbReference type="ARBA" id="ARBA00005254"/>
    </source>
</evidence>
<keyword evidence="5" id="KW-0456">Lyase</keyword>
<dbReference type="Pfam" id="PF00378">
    <property type="entry name" value="ECH_1"/>
    <property type="match status" value="1"/>
</dbReference>